<evidence type="ECO:0000313" key="3">
    <source>
        <dbReference type="Proteomes" id="UP000315471"/>
    </source>
</evidence>
<sequence>MKSQLKLAAEDFVGVSLDLRFSMNENRKSRLTPAKRTPTRSVGKKWH</sequence>
<reference evidence="2 3" key="1">
    <citation type="submission" date="2019-02" db="EMBL/GenBank/DDBJ databases">
        <title>Deep-cultivation of Planctomycetes and their phenomic and genomic characterization uncovers novel biology.</title>
        <authorList>
            <person name="Wiegand S."/>
            <person name="Jogler M."/>
            <person name="Boedeker C."/>
            <person name="Pinto D."/>
            <person name="Vollmers J."/>
            <person name="Rivas-Marin E."/>
            <person name="Kohn T."/>
            <person name="Peeters S.H."/>
            <person name="Heuer A."/>
            <person name="Rast P."/>
            <person name="Oberbeckmann S."/>
            <person name="Bunk B."/>
            <person name="Jeske O."/>
            <person name="Meyerdierks A."/>
            <person name="Storesund J.E."/>
            <person name="Kallscheuer N."/>
            <person name="Luecker S."/>
            <person name="Lage O.M."/>
            <person name="Pohl T."/>
            <person name="Merkel B.J."/>
            <person name="Hornburger P."/>
            <person name="Mueller R.-W."/>
            <person name="Bruemmer F."/>
            <person name="Labrenz M."/>
            <person name="Spormann A.M."/>
            <person name="Op Den Camp H."/>
            <person name="Overmann J."/>
            <person name="Amann R."/>
            <person name="Jetten M.S.M."/>
            <person name="Mascher T."/>
            <person name="Medema M.H."/>
            <person name="Devos D.P."/>
            <person name="Kaster A.-K."/>
            <person name="Ovreas L."/>
            <person name="Rohde M."/>
            <person name="Galperin M.Y."/>
            <person name="Jogler C."/>
        </authorList>
    </citation>
    <scope>NUCLEOTIDE SEQUENCE [LARGE SCALE GENOMIC DNA]</scope>
    <source>
        <strain evidence="2 3">Q31b</strain>
    </source>
</reference>
<organism evidence="2 3">
    <name type="scientific">Novipirellula aureliae</name>
    <dbReference type="NCBI Taxonomy" id="2527966"/>
    <lineage>
        <taxon>Bacteria</taxon>
        <taxon>Pseudomonadati</taxon>
        <taxon>Planctomycetota</taxon>
        <taxon>Planctomycetia</taxon>
        <taxon>Pirellulales</taxon>
        <taxon>Pirellulaceae</taxon>
        <taxon>Novipirellula</taxon>
    </lineage>
</organism>
<gene>
    <name evidence="2" type="ORF">Q31b_23480</name>
</gene>
<name>A0A5C6E320_9BACT</name>
<protein>
    <submittedName>
        <fullName evidence="2">Uncharacterized protein</fullName>
    </submittedName>
</protein>
<feature type="region of interest" description="Disordered" evidence="1">
    <location>
        <begin position="24"/>
        <end position="47"/>
    </location>
</feature>
<comment type="caution">
    <text evidence="2">The sequence shown here is derived from an EMBL/GenBank/DDBJ whole genome shotgun (WGS) entry which is preliminary data.</text>
</comment>
<accession>A0A5C6E320</accession>
<evidence type="ECO:0000256" key="1">
    <source>
        <dbReference type="SAM" id="MobiDB-lite"/>
    </source>
</evidence>
<dbReference type="AlphaFoldDB" id="A0A5C6E320"/>
<keyword evidence="3" id="KW-1185">Reference proteome</keyword>
<evidence type="ECO:0000313" key="2">
    <source>
        <dbReference type="EMBL" id="TWU43310.1"/>
    </source>
</evidence>
<dbReference type="EMBL" id="SJPY01000003">
    <property type="protein sequence ID" value="TWU43310.1"/>
    <property type="molecule type" value="Genomic_DNA"/>
</dbReference>
<proteinExistence type="predicted"/>
<dbReference type="Proteomes" id="UP000315471">
    <property type="component" value="Unassembled WGS sequence"/>
</dbReference>